<keyword evidence="1" id="KW-0812">Transmembrane</keyword>
<keyword evidence="1" id="KW-0472">Membrane</keyword>
<evidence type="ECO:0000313" key="2">
    <source>
        <dbReference type="EMBL" id="CAK0898335.1"/>
    </source>
</evidence>
<accession>A0ABN9XJB0</accession>
<protein>
    <submittedName>
        <fullName evidence="2">Uncharacterized protein</fullName>
    </submittedName>
</protein>
<dbReference type="EMBL" id="CAUYUJ010020461">
    <property type="protein sequence ID" value="CAK0898335.1"/>
    <property type="molecule type" value="Genomic_DNA"/>
</dbReference>
<evidence type="ECO:0000256" key="1">
    <source>
        <dbReference type="SAM" id="Phobius"/>
    </source>
</evidence>
<proteinExistence type="predicted"/>
<keyword evidence="1" id="KW-1133">Transmembrane helix</keyword>
<reference evidence="2" key="1">
    <citation type="submission" date="2023-10" db="EMBL/GenBank/DDBJ databases">
        <authorList>
            <person name="Chen Y."/>
            <person name="Shah S."/>
            <person name="Dougan E. K."/>
            <person name="Thang M."/>
            <person name="Chan C."/>
        </authorList>
    </citation>
    <scope>NUCLEOTIDE SEQUENCE [LARGE SCALE GENOMIC DNA]</scope>
</reference>
<organism evidence="2 3">
    <name type="scientific">Prorocentrum cordatum</name>
    <dbReference type="NCBI Taxonomy" id="2364126"/>
    <lineage>
        <taxon>Eukaryota</taxon>
        <taxon>Sar</taxon>
        <taxon>Alveolata</taxon>
        <taxon>Dinophyceae</taxon>
        <taxon>Prorocentrales</taxon>
        <taxon>Prorocentraceae</taxon>
        <taxon>Prorocentrum</taxon>
    </lineage>
</organism>
<gene>
    <name evidence="2" type="ORF">PCOR1329_LOCUS76234</name>
</gene>
<evidence type="ECO:0000313" key="3">
    <source>
        <dbReference type="Proteomes" id="UP001189429"/>
    </source>
</evidence>
<name>A0ABN9XJB0_9DINO</name>
<dbReference type="Proteomes" id="UP001189429">
    <property type="component" value="Unassembled WGS sequence"/>
</dbReference>
<comment type="caution">
    <text evidence="2">The sequence shown here is derived from an EMBL/GenBank/DDBJ whole genome shotgun (WGS) entry which is preliminary data.</text>
</comment>
<keyword evidence="3" id="KW-1185">Reference proteome</keyword>
<sequence>MDWRDVDWGAALARVMGGAPSPSSPSLEQLLQAAVDSMQEPLPALCGSAGSMCVAGLFLLRMQATMALVRMGQLARATAAALLSPSAQAFARAFGGSPDLRAEGTFQEEFGWDRKEPLTLPQAAFQSLGRLLHQLADLRRRRTRGGPRRRMVLMRSLPSARIIGVSLWSGAASPSTASSRPSAR</sequence>
<feature type="transmembrane region" description="Helical" evidence="1">
    <location>
        <begin position="42"/>
        <end position="60"/>
    </location>
</feature>